<name>A0A7T0PWR0_9ACTO</name>
<proteinExistence type="predicted"/>
<reference evidence="1 2" key="1">
    <citation type="submission" date="2020-11" db="EMBL/GenBank/DDBJ databases">
        <title>Actinomyces sp. ZJ750.</title>
        <authorList>
            <person name="Zhou J."/>
        </authorList>
    </citation>
    <scope>NUCLEOTIDE SEQUENCE [LARGE SCALE GENOMIC DNA]</scope>
    <source>
        <strain evidence="1 2">ZJ750</strain>
    </source>
</reference>
<gene>
    <name evidence="1" type="ORF">ID810_08660</name>
</gene>
<dbReference type="AlphaFoldDB" id="A0A7T0PWR0"/>
<accession>A0A7T0PWR0</accession>
<evidence type="ECO:0000313" key="1">
    <source>
        <dbReference type="EMBL" id="QPL04825.1"/>
    </source>
</evidence>
<sequence length="85" mass="9022">MDEQVWHHVRELSLERGGPGPQHLAGMVDLTPGADGVVRDRWLGLVPGGSGKASSWLAGRGQDFRSGVKVAALEAFQGCKNAIDD</sequence>
<dbReference type="RefSeq" id="WP_166856637.1">
    <property type="nucleotide sequence ID" value="NZ_CP063989.1"/>
</dbReference>
<organism evidence="1 2">
    <name type="scientific">Actinomyces respiraculi</name>
    <dbReference type="NCBI Taxonomy" id="2744574"/>
    <lineage>
        <taxon>Bacteria</taxon>
        <taxon>Bacillati</taxon>
        <taxon>Actinomycetota</taxon>
        <taxon>Actinomycetes</taxon>
        <taxon>Actinomycetales</taxon>
        <taxon>Actinomycetaceae</taxon>
        <taxon>Actinomyces</taxon>
    </lineage>
</organism>
<protein>
    <submittedName>
        <fullName evidence="1">Uncharacterized protein</fullName>
    </submittedName>
</protein>
<dbReference type="KEGG" id="arep:ID810_08660"/>
<keyword evidence="2" id="KW-1185">Reference proteome</keyword>
<dbReference type="Proteomes" id="UP000594637">
    <property type="component" value="Chromosome"/>
</dbReference>
<evidence type="ECO:0000313" key="2">
    <source>
        <dbReference type="Proteomes" id="UP000594637"/>
    </source>
</evidence>
<dbReference type="EMBL" id="CP063989">
    <property type="protein sequence ID" value="QPL04825.1"/>
    <property type="molecule type" value="Genomic_DNA"/>
</dbReference>